<keyword evidence="1" id="KW-0812">Transmembrane</keyword>
<dbReference type="RefSeq" id="WP_091598831.1">
    <property type="nucleotide sequence ID" value="NZ_FNEE01000022.1"/>
</dbReference>
<dbReference type="EMBL" id="FNEE01000022">
    <property type="protein sequence ID" value="SDK87963.1"/>
    <property type="molecule type" value="Genomic_DNA"/>
</dbReference>
<dbReference type="InterPro" id="IPR005530">
    <property type="entry name" value="SPW"/>
</dbReference>
<keyword evidence="4" id="KW-1185">Reference proteome</keyword>
<feature type="transmembrane region" description="Helical" evidence="1">
    <location>
        <begin position="91"/>
        <end position="110"/>
    </location>
</feature>
<evidence type="ECO:0000313" key="3">
    <source>
        <dbReference type="EMBL" id="SDK87963.1"/>
    </source>
</evidence>
<dbReference type="InterPro" id="IPR013833">
    <property type="entry name" value="Cyt_c_oxidase_su3_a-hlx"/>
</dbReference>
<keyword evidence="1" id="KW-0472">Membrane</keyword>
<feature type="transmembrane region" description="Helical" evidence="1">
    <location>
        <begin position="40"/>
        <end position="59"/>
    </location>
</feature>
<protein>
    <submittedName>
        <fullName evidence="3">SPW repeat-containing protein</fullName>
    </submittedName>
</protein>
<feature type="transmembrane region" description="Helical" evidence="1">
    <location>
        <begin position="66"/>
        <end position="85"/>
    </location>
</feature>
<dbReference type="AlphaFoldDB" id="A0A1G9FIG5"/>
<feature type="domain" description="SPW repeat-containing integral membrane" evidence="2">
    <location>
        <begin position="12"/>
        <end position="105"/>
    </location>
</feature>
<gene>
    <name evidence="3" type="ORF">SAMN05428953_12247</name>
</gene>
<name>A0A1G9FIG5_9HYPH</name>
<sequence>MANDLMEGKKPQDWINLILAACLFISPWVVGFAAETAAAWNAWIAAVLLGALALAALSVFAEWEEWVNLVVGLWLIASPWLLGFVANANAMATHVVLGVLVVAASAWAVWDSRHHPPAHA</sequence>
<proteinExistence type="predicted"/>
<evidence type="ECO:0000313" key="4">
    <source>
        <dbReference type="Proteomes" id="UP000198894"/>
    </source>
</evidence>
<dbReference type="GO" id="GO:0004129">
    <property type="term" value="F:cytochrome-c oxidase activity"/>
    <property type="evidence" value="ECO:0007669"/>
    <property type="project" value="InterPro"/>
</dbReference>
<evidence type="ECO:0000259" key="2">
    <source>
        <dbReference type="Pfam" id="PF03779"/>
    </source>
</evidence>
<organism evidence="3 4">
    <name type="scientific">Mesorhizobium muleiense</name>
    <dbReference type="NCBI Taxonomy" id="1004279"/>
    <lineage>
        <taxon>Bacteria</taxon>
        <taxon>Pseudomonadati</taxon>
        <taxon>Pseudomonadota</taxon>
        <taxon>Alphaproteobacteria</taxon>
        <taxon>Hyphomicrobiales</taxon>
        <taxon>Phyllobacteriaceae</taxon>
        <taxon>Mesorhizobium</taxon>
    </lineage>
</organism>
<dbReference type="GO" id="GO:0022904">
    <property type="term" value="P:respiratory electron transport chain"/>
    <property type="evidence" value="ECO:0007669"/>
    <property type="project" value="InterPro"/>
</dbReference>
<accession>A0A1G9FIG5</accession>
<dbReference type="Gene3D" id="1.20.120.80">
    <property type="entry name" value="Cytochrome c oxidase, subunit III, four-helix bundle"/>
    <property type="match status" value="1"/>
</dbReference>
<dbReference type="Proteomes" id="UP000198894">
    <property type="component" value="Unassembled WGS sequence"/>
</dbReference>
<evidence type="ECO:0000256" key="1">
    <source>
        <dbReference type="SAM" id="Phobius"/>
    </source>
</evidence>
<dbReference type="GO" id="GO:0016020">
    <property type="term" value="C:membrane"/>
    <property type="evidence" value="ECO:0007669"/>
    <property type="project" value="InterPro"/>
</dbReference>
<dbReference type="Pfam" id="PF03779">
    <property type="entry name" value="SPW"/>
    <property type="match status" value="1"/>
</dbReference>
<reference evidence="4" key="1">
    <citation type="submission" date="2016-10" db="EMBL/GenBank/DDBJ databases">
        <authorList>
            <person name="Varghese N."/>
            <person name="Submissions S."/>
        </authorList>
    </citation>
    <scope>NUCLEOTIDE SEQUENCE [LARGE SCALE GENOMIC DNA]</scope>
    <source>
        <strain evidence="4">CGMCC 1.11022</strain>
    </source>
</reference>
<keyword evidence="1" id="KW-1133">Transmembrane helix</keyword>
<feature type="transmembrane region" description="Helical" evidence="1">
    <location>
        <begin position="14"/>
        <end position="34"/>
    </location>
</feature>